<protein>
    <recommendedName>
        <fullName evidence="5">E3 ubiquitin-protein ligase</fullName>
        <ecNumber evidence="5">2.3.2.27</ecNumber>
    </recommendedName>
</protein>
<evidence type="ECO:0000256" key="6">
    <source>
        <dbReference type="SAM" id="MobiDB-lite"/>
    </source>
</evidence>
<keyword evidence="1 5" id="KW-0479">Metal-binding</keyword>
<accession>A0A9N7W2U4</accession>
<dbReference type="GO" id="GO:0007219">
    <property type="term" value="P:Notch signaling pathway"/>
    <property type="evidence" value="ECO:0007669"/>
    <property type="project" value="InterPro"/>
</dbReference>
<evidence type="ECO:0000256" key="3">
    <source>
        <dbReference type="ARBA" id="ARBA00022833"/>
    </source>
</evidence>
<keyword evidence="5" id="KW-0963">Cytoplasm</keyword>
<dbReference type="Pfam" id="PF13445">
    <property type="entry name" value="zf-RING_UBOX"/>
    <property type="match status" value="1"/>
</dbReference>
<dbReference type="SMART" id="SM00184">
    <property type="entry name" value="RING"/>
    <property type="match status" value="1"/>
</dbReference>
<comment type="catalytic activity">
    <reaction evidence="5">
        <text>S-ubiquitinyl-[E2 ubiquitin-conjugating enzyme]-L-cysteine + [acceptor protein]-L-lysine = [E2 ubiquitin-conjugating enzyme]-L-cysteine + N(6)-ubiquitinyl-[acceptor protein]-L-lysine.</text>
        <dbReference type="EC" id="2.3.2.27"/>
    </reaction>
</comment>
<evidence type="ECO:0000256" key="1">
    <source>
        <dbReference type="ARBA" id="ARBA00022723"/>
    </source>
</evidence>
<feature type="region of interest" description="Disordered" evidence="6">
    <location>
        <begin position="304"/>
        <end position="325"/>
    </location>
</feature>
<dbReference type="PROSITE" id="PS00518">
    <property type="entry name" value="ZF_RING_1"/>
    <property type="match status" value="1"/>
</dbReference>
<dbReference type="PANTHER" id="PTHR12622">
    <property type="entry name" value="DELTEX-RELATED"/>
    <property type="match status" value="1"/>
</dbReference>
<evidence type="ECO:0000313" key="8">
    <source>
        <dbReference type="EMBL" id="CAB1459326.1"/>
    </source>
</evidence>
<sequence length="532" mass="58373">MAVGFGGMAGSHWLISWRIKAQHCRSVCSIPAYVSRCDVAAAATLSLSPDRKKLRAHQKAGQGRRLNMATNDTEESMDTGEDEGGFVKLPTAADVEMMTEDPVQVVLSIKWEEGFTPEQYKLELTKAFQTWVNTNKLEVVIEVEEASDSEASIKINPAPGGKPIWVLTKLREAKGQTLSNKNRKIVTLVSVRCPETQEPQNAPMNLPSPSVPGPQHELRRPVADSAAEEEKYTCKIPVAAYLYMNHIYKENIDRIAAENGVKIAAQVMVNFEPDNENGDPRKAMSEFRNLVQISLTQSDSLSIPLETTSTNTKPSVGEPTRSSYEKPQTIGMSIKDPLAYAGLDIEESVWSLMNTSCNEEVAELKAKFNVDLKESGIGQGQVNIKALYRRSEPNKSMESHAVRALLRLYQRIGTSPLGLTKRYGVSGFNSSLKTNDYQSEGASAGAVSKGPPGYNRGYAEEPTGGTVAVREEDANCPICMEKFTNKTQLKCGHEFCKDCLQLAKINSGPICPVCRDVFDVMKGDQPPGKMNS</sequence>
<dbReference type="GO" id="GO:0016567">
    <property type="term" value="P:protein ubiquitination"/>
    <property type="evidence" value="ECO:0007669"/>
    <property type="project" value="UniProtKB-UniRule"/>
</dbReference>
<dbReference type="EMBL" id="CADEAL010004425">
    <property type="protein sequence ID" value="CAB1459326.1"/>
    <property type="molecule type" value="Genomic_DNA"/>
</dbReference>
<dbReference type="GO" id="GO:0008270">
    <property type="term" value="F:zinc ion binding"/>
    <property type="evidence" value="ECO:0007669"/>
    <property type="project" value="UniProtKB-KW"/>
</dbReference>
<comment type="pathway">
    <text evidence="5">Protein modification; protein ubiquitination.</text>
</comment>
<evidence type="ECO:0000256" key="2">
    <source>
        <dbReference type="ARBA" id="ARBA00022771"/>
    </source>
</evidence>
<comment type="subcellular location">
    <subcellularLocation>
        <location evidence="5">Cytoplasm</location>
    </subcellularLocation>
</comment>
<dbReference type="PROSITE" id="PS50089">
    <property type="entry name" value="ZF_RING_2"/>
    <property type="match status" value="1"/>
</dbReference>
<dbReference type="InterPro" id="IPR001841">
    <property type="entry name" value="Znf_RING"/>
</dbReference>
<comment type="caution">
    <text evidence="8">The sequence shown here is derived from an EMBL/GenBank/DDBJ whole genome shotgun (WGS) entry which is preliminary data.</text>
</comment>
<dbReference type="InterPro" id="IPR017907">
    <property type="entry name" value="Znf_RING_CS"/>
</dbReference>
<comment type="similarity">
    <text evidence="5">Belongs to the Deltex family.</text>
</comment>
<evidence type="ECO:0000259" key="7">
    <source>
        <dbReference type="PROSITE" id="PS50089"/>
    </source>
</evidence>
<feature type="domain" description="RING-type" evidence="7">
    <location>
        <begin position="476"/>
        <end position="515"/>
    </location>
</feature>
<evidence type="ECO:0000313" key="9">
    <source>
        <dbReference type="Proteomes" id="UP001153269"/>
    </source>
</evidence>
<dbReference type="SUPFAM" id="SSF57850">
    <property type="entry name" value="RING/U-box"/>
    <property type="match status" value="1"/>
</dbReference>
<dbReference type="Gene3D" id="3.30.40.10">
    <property type="entry name" value="Zinc/RING finger domain, C3HC4 (zinc finger)"/>
    <property type="match status" value="1"/>
</dbReference>
<gene>
    <name evidence="8" type="ORF">PLEPLA_LOCUS47163</name>
</gene>
<feature type="region of interest" description="Disordered" evidence="6">
    <location>
        <begin position="53"/>
        <end position="86"/>
    </location>
</feature>
<reference evidence="8" key="1">
    <citation type="submission" date="2020-03" db="EMBL/GenBank/DDBJ databases">
        <authorList>
            <person name="Weist P."/>
        </authorList>
    </citation>
    <scope>NUCLEOTIDE SEQUENCE</scope>
</reference>
<dbReference type="EC" id="2.3.2.27" evidence="5"/>
<dbReference type="InterPro" id="IPR013083">
    <property type="entry name" value="Znf_RING/FYVE/PHD"/>
</dbReference>
<name>A0A9N7W2U4_PLEPL</name>
<keyword evidence="5" id="KW-0808">Transferase</keyword>
<dbReference type="GO" id="GO:0005737">
    <property type="term" value="C:cytoplasm"/>
    <property type="evidence" value="ECO:0007669"/>
    <property type="project" value="UniProtKB-SubCell"/>
</dbReference>
<keyword evidence="9" id="KW-1185">Reference proteome</keyword>
<keyword evidence="3 5" id="KW-0862">Zinc</keyword>
<dbReference type="InterPro" id="IPR027370">
    <property type="entry name" value="Znf-RING_euk"/>
</dbReference>
<evidence type="ECO:0000256" key="5">
    <source>
        <dbReference type="RuleBase" id="RU367105"/>
    </source>
</evidence>
<dbReference type="InterPro" id="IPR039398">
    <property type="entry name" value="Deltex_fam"/>
</dbReference>
<dbReference type="Proteomes" id="UP001153269">
    <property type="component" value="Unassembled WGS sequence"/>
</dbReference>
<dbReference type="AlphaFoldDB" id="A0A9N7W2U4"/>
<keyword evidence="2 4" id="KW-0863">Zinc-finger</keyword>
<proteinExistence type="inferred from homology"/>
<evidence type="ECO:0000256" key="4">
    <source>
        <dbReference type="PROSITE-ProRule" id="PRU00175"/>
    </source>
</evidence>
<organism evidence="8 9">
    <name type="scientific">Pleuronectes platessa</name>
    <name type="common">European plaice</name>
    <dbReference type="NCBI Taxonomy" id="8262"/>
    <lineage>
        <taxon>Eukaryota</taxon>
        <taxon>Metazoa</taxon>
        <taxon>Chordata</taxon>
        <taxon>Craniata</taxon>
        <taxon>Vertebrata</taxon>
        <taxon>Euteleostomi</taxon>
        <taxon>Actinopterygii</taxon>
        <taxon>Neopterygii</taxon>
        <taxon>Teleostei</taxon>
        <taxon>Neoteleostei</taxon>
        <taxon>Acanthomorphata</taxon>
        <taxon>Carangaria</taxon>
        <taxon>Pleuronectiformes</taxon>
        <taxon>Pleuronectoidei</taxon>
        <taxon>Pleuronectidae</taxon>
        <taxon>Pleuronectes</taxon>
    </lineage>
</organism>
<feature type="region of interest" description="Disordered" evidence="6">
    <location>
        <begin position="197"/>
        <end position="217"/>
    </location>
</feature>
<dbReference type="GO" id="GO:0061630">
    <property type="term" value="F:ubiquitin protein ligase activity"/>
    <property type="evidence" value="ECO:0007669"/>
    <property type="project" value="UniProtKB-UniRule"/>
</dbReference>
<feature type="compositionally biased region" description="Acidic residues" evidence="6">
    <location>
        <begin position="72"/>
        <end position="84"/>
    </location>
</feature>